<dbReference type="PRINTS" id="PR00469">
    <property type="entry name" value="PNDRDTASEII"/>
</dbReference>
<sequence length="355" mass="37798">MAQRPHPGDMTSSDLHSEHHPEDSPSPEFAVESTLPSTAAGELWDSIIIGGGASGLAAAQALGRSLRKTLVIDAGSPRNRFATHMHTVLGHDGTPPAELLHAGRVEAARYGVALHPGRVKQVRDAAQDPSRPRTLVVTLEDDQQLFARTVIAATGVTDHPPAIPGLPKRWGRSVLHCPYCHGWEFRGRRLGVLATSALGLHQTELLRQWSDQLTFFSAGAGELNAETAARLESRGVVIEPTPVTEVLGEGDVLSAVTLEDGRRVSIDALFTAADLTPQDGFLGPLGLTRGETMVGSFIEADQFGKTSHERVWAPGNLSAPMANVPMAVSAGTMAGAMANMTLVSEDFDLAERARR</sequence>
<keyword evidence="1" id="KW-0285">Flavoprotein</keyword>
<dbReference type="Gene3D" id="3.50.50.60">
    <property type="entry name" value="FAD/NAD(P)-binding domain"/>
    <property type="match status" value="2"/>
</dbReference>
<dbReference type="SUPFAM" id="SSF51905">
    <property type="entry name" value="FAD/NAD(P)-binding domain"/>
    <property type="match status" value="1"/>
</dbReference>
<dbReference type="PRINTS" id="PR00368">
    <property type="entry name" value="FADPNR"/>
</dbReference>
<organism evidence="6 7">
    <name type="scientific">Nesterenkonia cremea</name>
    <dbReference type="NCBI Taxonomy" id="1882340"/>
    <lineage>
        <taxon>Bacteria</taxon>
        <taxon>Bacillati</taxon>
        <taxon>Actinomycetota</taxon>
        <taxon>Actinomycetes</taxon>
        <taxon>Micrococcales</taxon>
        <taxon>Micrococcaceae</taxon>
        <taxon>Nesterenkonia</taxon>
    </lineage>
</organism>
<dbReference type="Pfam" id="PF07992">
    <property type="entry name" value="Pyr_redox_2"/>
    <property type="match status" value="1"/>
</dbReference>
<reference evidence="6" key="2">
    <citation type="submission" date="2020-09" db="EMBL/GenBank/DDBJ databases">
        <authorList>
            <person name="Sun Q."/>
            <person name="Zhou Y."/>
        </authorList>
    </citation>
    <scope>NUCLEOTIDE SEQUENCE</scope>
    <source>
        <strain evidence="6">CGMCC 1.15388</strain>
    </source>
</reference>
<protein>
    <submittedName>
        <fullName evidence="6">Thioredoxin reductase</fullName>
    </submittedName>
</protein>
<proteinExistence type="predicted"/>
<gene>
    <name evidence="6" type="ORF">GCM10011401_26320</name>
</gene>
<reference evidence="6" key="1">
    <citation type="journal article" date="2014" name="Int. J. Syst. Evol. Microbiol.">
        <title>Complete genome sequence of Corynebacterium casei LMG S-19264T (=DSM 44701T), isolated from a smear-ripened cheese.</title>
        <authorList>
            <consortium name="US DOE Joint Genome Institute (JGI-PGF)"/>
            <person name="Walter F."/>
            <person name="Albersmeier A."/>
            <person name="Kalinowski J."/>
            <person name="Ruckert C."/>
        </authorList>
    </citation>
    <scope>NUCLEOTIDE SEQUENCE</scope>
    <source>
        <strain evidence="6">CGMCC 1.15388</strain>
    </source>
</reference>
<dbReference type="InterPro" id="IPR023753">
    <property type="entry name" value="FAD/NAD-binding_dom"/>
</dbReference>
<dbReference type="Proteomes" id="UP000633136">
    <property type="component" value="Unassembled WGS sequence"/>
</dbReference>
<dbReference type="InterPro" id="IPR036188">
    <property type="entry name" value="FAD/NAD-bd_sf"/>
</dbReference>
<feature type="region of interest" description="Disordered" evidence="4">
    <location>
        <begin position="1"/>
        <end position="35"/>
    </location>
</feature>
<dbReference type="PANTHER" id="PTHR48105">
    <property type="entry name" value="THIOREDOXIN REDUCTASE 1-RELATED-RELATED"/>
    <property type="match status" value="1"/>
</dbReference>
<evidence type="ECO:0000256" key="2">
    <source>
        <dbReference type="ARBA" id="ARBA00023002"/>
    </source>
</evidence>
<dbReference type="InterPro" id="IPR050097">
    <property type="entry name" value="Ferredoxin-NADP_redctase_2"/>
</dbReference>
<evidence type="ECO:0000256" key="3">
    <source>
        <dbReference type="ARBA" id="ARBA00048132"/>
    </source>
</evidence>
<dbReference type="EMBL" id="BMIS01000016">
    <property type="protein sequence ID" value="GGE77777.1"/>
    <property type="molecule type" value="Genomic_DNA"/>
</dbReference>
<keyword evidence="2" id="KW-0560">Oxidoreductase</keyword>
<evidence type="ECO:0000313" key="7">
    <source>
        <dbReference type="Proteomes" id="UP000633136"/>
    </source>
</evidence>
<evidence type="ECO:0000256" key="1">
    <source>
        <dbReference type="ARBA" id="ARBA00022630"/>
    </source>
</evidence>
<accession>A0A917AWM5</accession>
<dbReference type="AlphaFoldDB" id="A0A917AWM5"/>
<keyword evidence="7" id="KW-1185">Reference proteome</keyword>
<comment type="caution">
    <text evidence="6">The sequence shown here is derived from an EMBL/GenBank/DDBJ whole genome shotgun (WGS) entry which is preliminary data.</text>
</comment>
<comment type="catalytic activity">
    <reaction evidence="3">
        <text>[thioredoxin]-dithiol + NADP(+) = [thioredoxin]-disulfide + NADPH + H(+)</text>
        <dbReference type="Rhea" id="RHEA:20345"/>
        <dbReference type="Rhea" id="RHEA-COMP:10698"/>
        <dbReference type="Rhea" id="RHEA-COMP:10700"/>
        <dbReference type="ChEBI" id="CHEBI:15378"/>
        <dbReference type="ChEBI" id="CHEBI:29950"/>
        <dbReference type="ChEBI" id="CHEBI:50058"/>
        <dbReference type="ChEBI" id="CHEBI:57783"/>
        <dbReference type="ChEBI" id="CHEBI:58349"/>
        <dbReference type="EC" id="1.8.1.9"/>
    </reaction>
</comment>
<evidence type="ECO:0000259" key="5">
    <source>
        <dbReference type="Pfam" id="PF07992"/>
    </source>
</evidence>
<evidence type="ECO:0000256" key="4">
    <source>
        <dbReference type="SAM" id="MobiDB-lite"/>
    </source>
</evidence>
<feature type="domain" description="FAD/NAD(P)-binding" evidence="5">
    <location>
        <begin position="45"/>
        <end position="331"/>
    </location>
</feature>
<dbReference type="GO" id="GO:0004791">
    <property type="term" value="F:thioredoxin-disulfide reductase (NADPH) activity"/>
    <property type="evidence" value="ECO:0007669"/>
    <property type="project" value="UniProtKB-EC"/>
</dbReference>
<evidence type="ECO:0000313" key="6">
    <source>
        <dbReference type="EMBL" id="GGE77777.1"/>
    </source>
</evidence>
<name>A0A917AWM5_9MICC</name>